<evidence type="ECO:0000313" key="2">
    <source>
        <dbReference type="Proteomes" id="UP000324853"/>
    </source>
</evidence>
<evidence type="ECO:0000313" key="1">
    <source>
        <dbReference type="EMBL" id="TYL87722.1"/>
    </source>
</evidence>
<organism evidence="1 2">
    <name type="scientific">Bradyrhizobium cytisi</name>
    <dbReference type="NCBI Taxonomy" id="515489"/>
    <lineage>
        <taxon>Bacteria</taxon>
        <taxon>Pseudomonadati</taxon>
        <taxon>Pseudomonadota</taxon>
        <taxon>Alphaproteobacteria</taxon>
        <taxon>Hyphomicrobiales</taxon>
        <taxon>Nitrobacteraceae</taxon>
        <taxon>Bradyrhizobium</taxon>
    </lineage>
</organism>
<accession>A0A5S4X046</accession>
<dbReference type="RefSeq" id="WP_148749244.1">
    <property type="nucleotide sequence ID" value="NZ_VSSR01000006.1"/>
</dbReference>
<sequence>MDLRTEIAVGARFKLSDLGTIRCPELAGKAGIVVATSSRTTGITILFDGAKRPTVLHRDYISPSL</sequence>
<dbReference type="AlphaFoldDB" id="A0A5S4X046"/>
<keyword evidence="2" id="KW-1185">Reference proteome</keyword>
<proteinExistence type="predicted"/>
<comment type="caution">
    <text evidence="1">The sequence shown here is derived from an EMBL/GenBank/DDBJ whole genome shotgun (WGS) entry which is preliminary data.</text>
</comment>
<dbReference type="Proteomes" id="UP000324853">
    <property type="component" value="Unassembled WGS sequence"/>
</dbReference>
<reference evidence="1 2" key="1">
    <citation type="submission" date="2019-08" db="EMBL/GenBank/DDBJ databases">
        <title>Bradyrhizobium hipponensis sp. nov., a rhizobium isolated from a Lupinus angustifolius root nodule in Tunisia.</title>
        <authorList>
            <person name="Off K."/>
            <person name="Rejili M."/>
            <person name="Mars M."/>
            <person name="Brachmann A."/>
            <person name="Marin M."/>
        </authorList>
    </citation>
    <scope>NUCLEOTIDE SEQUENCE [LARGE SCALE GENOMIC DNA]</scope>
    <source>
        <strain evidence="1 2">CTAW11</strain>
    </source>
</reference>
<protein>
    <submittedName>
        <fullName evidence="1">Uncharacterized protein</fullName>
    </submittedName>
</protein>
<gene>
    <name evidence="1" type="ORF">FXB38_02755</name>
</gene>
<dbReference type="OrthoDB" id="8256250at2"/>
<name>A0A5S4X046_9BRAD</name>
<dbReference type="EMBL" id="VSSR01000006">
    <property type="protein sequence ID" value="TYL87722.1"/>
    <property type="molecule type" value="Genomic_DNA"/>
</dbReference>